<sequence>MDRESSVYGIESTSRQNTGTSTYSNEKDSMSNTEKCITRPPELQKVYDSLNQHQKDLYGSLPTREAEALLTLILEEKKRG</sequence>
<organism evidence="1 2">
    <name type="scientific">Racocetra persica</name>
    <dbReference type="NCBI Taxonomy" id="160502"/>
    <lineage>
        <taxon>Eukaryota</taxon>
        <taxon>Fungi</taxon>
        <taxon>Fungi incertae sedis</taxon>
        <taxon>Mucoromycota</taxon>
        <taxon>Glomeromycotina</taxon>
        <taxon>Glomeromycetes</taxon>
        <taxon>Diversisporales</taxon>
        <taxon>Gigasporaceae</taxon>
        <taxon>Racocetra</taxon>
    </lineage>
</organism>
<gene>
    <name evidence="1" type="ORF">RPERSI_LOCUS23702</name>
</gene>
<dbReference type="Proteomes" id="UP000789920">
    <property type="component" value="Unassembled WGS sequence"/>
</dbReference>
<name>A0ACA9RX15_9GLOM</name>
<dbReference type="EMBL" id="CAJVQC010074594">
    <property type="protein sequence ID" value="CAG8813158.1"/>
    <property type="molecule type" value="Genomic_DNA"/>
</dbReference>
<reference evidence="1" key="1">
    <citation type="submission" date="2021-06" db="EMBL/GenBank/DDBJ databases">
        <authorList>
            <person name="Kallberg Y."/>
            <person name="Tangrot J."/>
            <person name="Rosling A."/>
        </authorList>
    </citation>
    <scope>NUCLEOTIDE SEQUENCE</scope>
    <source>
        <strain evidence="1">MA461A</strain>
    </source>
</reference>
<comment type="caution">
    <text evidence="1">The sequence shown here is derived from an EMBL/GenBank/DDBJ whole genome shotgun (WGS) entry which is preliminary data.</text>
</comment>
<evidence type="ECO:0000313" key="2">
    <source>
        <dbReference type="Proteomes" id="UP000789920"/>
    </source>
</evidence>
<protein>
    <submittedName>
        <fullName evidence="1">16513_t:CDS:1</fullName>
    </submittedName>
</protein>
<accession>A0ACA9RX15</accession>
<evidence type="ECO:0000313" key="1">
    <source>
        <dbReference type="EMBL" id="CAG8813158.1"/>
    </source>
</evidence>
<keyword evidence="2" id="KW-1185">Reference proteome</keyword>
<proteinExistence type="predicted"/>
<feature type="non-terminal residue" evidence="1">
    <location>
        <position position="80"/>
    </location>
</feature>